<dbReference type="InterPro" id="IPR011009">
    <property type="entry name" value="Kinase-like_dom_sf"/>
</dbReference>
<dbReference type="FunFam" id="3.80.10.10:FF:000041">
    <property type="entry name" value="LRR receptor-like serine/threonine-protein kinase ERECTA"/>
    <property type="match status" value="1"/>
</dbReference>
<organism evidence="21 22">
    <name type="scientific">Carex littledalei</name>
    <dbReference type="NCBI Taxonomy" id="544730"/>
    <lineage>
        <taxon>Eukaryota</taxon>
        <taxon>Viridiplantae</taxon>
        <taxon>Streptophyta</taxon>
        <taxon>Embryophyta</taxon>
        <taxon>Tracheophyta</taxon>
        <taxon>Spermatophyta</taxon>
        <taxon>Magnoliopsida</taxon>
        <taxon>Liliopsida</taxon>
        <taxon>Poales</taxon>
        <taxon>Cyperaceae</taxon>
        <taxon>Cyperoideae</taxon>
        <taxon>Cariceae</taxon>
        <taxon>Carex</taxon>
        <taxon>Carex subgen. Euthyceras</taxon>
    </lineage>
</organism>
<dbReference type="EMBL" id="SWLB01000010">
    <property type="protein sequence ID" value="KAF3333338.1"/>
    <property type="molecule type" value="Genomic_DNA"/>
</dbReference>
<dbReference type="InterPro" id="IPR055414">
    <property type="entry name" value="LRR_R13L4/SHOC2-like"/>
</dbReference>
<dbReference type="OrthoDB" id="4062651at2759"/>
<evidence type="ECO:0000256" key="5">
    <source>
        <dbReference type="ARBA" id="ARBA00022614"/>
    </source>
</evidence>
<keyword evidence="3" id="KW-0723">Serine/threonine-protein kinase</keyword>
<evidence type="ECO:0000256" key="8">
    <source>
        <dbReference type="ARBA" id="ARBA00022729"/>
    </source>
</evidence>
<evidence type="ECO:0000259" key="20">
    <source>
        <dbReference type="PROSITE" id="PS50011"/>
    </source>
</evidence>
<dbReference type="FunFam" id="1.10.510.10:FF:000044">
    <property type="entry name" value="Putative LRR receptor-like serine/threonine-protein kinase"/>
    <property type="match status" value="1"/>
</dbReference>
<dbReference type="Gene3D" id="3.80.10.10">
    <property type="entry name" value="Ribonuclease Inhibitor"/>
    <property type="match status" value="2"/>
</dbReference>
<feature type="signal peptide" evidence="19">
    <location>
        <begin position="1"/>
        <end position="33"/>
    </location>
</feature>
<dbReference type="PANTHER" id="PTHR48006">
    <property type="entry name" value="LEUCINE-RICH REPEAT-CONTAINING PROTEIN DDB_G0281931-RELATED"/>
    <property type="match status" value="1"/>
</dbReference>
<dbReference type="GO" id="GO:0005524">
    <property type="term" value="F:ATP binding"/>
    <property type="evidence" value="ECO:0007669"/>
    <property type="project" value="UniProtKB-KW"/>
</dbReference>
<dbReference type="SUPFAM" id="SSF52058">
    <property type="entry name" value="L domain-like"/>
    <property type="match status" value="1"/>
</dbReference>
<evidence type="ECO:0000256" key="11">
    <source>
        <dbReference type="ARBA" id="ARBA00022777"/>
    </source>
</evidence>
<dbReference type="Pfam" id="PF00560">
    <property type="entry name" value="LRR_1"/>
    <property type="match status" value="4"/>
</dbReference>
<evidence type="ECO:0000256" key="3">
    <source>
        <dbReference type="ARBA" id="ARBA00022527"/>
    </source>
</evidence>
<keyword evidence="14 18" id="KW-0472">Membrane</keyword>
<dbReference type="Pfam" id="PF11721">
    <property type="entry name" value="Malectin"/>
    <property type="match status" value="1"/>
</dbReference>
<dbReference type="GO" id="GO:0004674">
    <property type="term" value="F:protein serine/threonine kinase activity"/>
    <property type="evidence" value="ECO:0007669"/>
    <property type="project" value="UniProtKB-KW"/>
</dbReference>
<comment type="subcellular location">
    <subcellularLocation>
        <location evidence="1">Membrane</location>
        <topology evidence="1">Single-pass membrane protein</topology>
    </subcellularLocation>
</comment>
<dbReference type="PROSITE" id="PS00108">
    <property type="entry name" value="PROTEIN_KINASE_ST"/>
    <property type="match status" value="1"/>
</dbReference>
<dbReference type="InterPro" id="IPR001245">
    <property type="entry name" value="Ser-Thr/Tyr_kinase_cat_dom"/>
</dbReference>
<dbReference type="Pfam" id="PF23598">
    <property type="entry name" value="LRR_14"/>
    <property type="match status" value="1"/>
</dbReference>
<dbReference type="Pfam" id="PF07714">
    <property type="entry name" value="PK_Tyr_Ser-Thr"/>
    <property type="match status" value="1"/>
</dbReference>
<keyword evidence="4" id="KW-0597">Phosphoprotein</keyword>
<feature type="transmembrane region" description="Helical" evidence="18">
    <location>
        <begin position="609"/>
        <end position="633"/>
    </location>
</feature>
<dbReference type="Proteomes" id="UP000623129">
    <property type="component" value="Unassembled WGS sequence"/>
</dbReference>
<dbReference type="InterPro" id="IPR000719">
    <property type="entry name" value="Prot_kinase_dom"/>
</dbReference>
<feature type="chain" id="PRO_5032556582" description="non-specific serine/threonine protein kinase" evidence="19">
    <location>
        <begin position="34"/>
        <end position="971"/>
    </location>
</feature>
<evidence type="ECO:0000256" key="1">
    <source>
        <dbReference type="ARBA" id="ARBA00004167"/>
    </source>
</evidence>
<keyword evidence="13 18" id="KW-1133">Transmembrane helix</keyword>
<dbReference type="CDD" id="cd14066">
    <property type="entry name" value="STKc_IRAK"/>
    <property type="match status" value="1"/>
</dbReference>
<feature type="domain" description="Protein kinase" evidence="20">
    <location>
        <begin position="604"/>
        <end position="899"/>
    </location>
</feature>
<evidence type="ECO:0000256" key="6">
    <source>
        <dbReference type="ARBA" id="ARBA00022679"/>
    </source>
</evidence>
<dbReference type="SMART" id="SM00220">
    <property type="entry name" value="S_TKc"/>
    <property type="match status" value="1"/>
</dbReference>
<evidence type="ECO:0000256" key="12">
    <source>
        <dbReference type="ARBA" id="ARBA00022840"/>
    </source>
</evidence>
<dbReference type="EC" id="2.7.11.1" evidence="2"/>
<protein>
    <recommendedName>
        <fullName evidence="2">non-specific serine/threonine protein kinase</fullName>
        <ecNumber evidence="2">2.7.11.1</ecNumber>
    </recommendedName>
</protein>
<keyword evidence="8 19" id="KW-0732">Signal</keyword>
<feature type="region of interest" description="Disordered" evidence="17">
    <location>
        <begin position="902"/>
        <end position="933"/>
    </location>
</feature>
<proteinExistence type="predicted"/>
<comment type="caution">
    <text evidence="21">The sequence shown here is derived from an EMBL/GenBank/DDBJ whole genome shotgun (WGS) entry which is preliminary data.</text>
</comment>
<dbReference type="InterPro" id="IPR001611">
    <property type="entry name" value="Leu-rich_rpt"/>
</dbReference>
<dbReference type="AlphaFoldDB" id="A0A833RED8"/>
<reference evidence="21" key="1">
    <citation type="submission" date="2020-01" db="EMBL/GenBank/DDBJ databases">
        <title>Genome sequence of Kobresia littledalei, the first chromosome-level genome in the family Cyperaceae.</title>
        <authorList>
            <person name="Qu G."/>
        </authorList>
    </citation>
    <scope>NUCLEOTIDE SEQUENCE</scope>
    <source>
        <strain evidence="21">C.B.Clarke</strain>
        <tissue evidence="21">Leaf</tissue>
    </source>
</reference>
<keyword evidence="7 18" id="KW-0812">Transmembrane</keyword>
<dbReference type="FunFam" id="2.60.120.430:FF:000004">
    <property type="entry name" value="Putative leucine-rich repeat receptor-like serine/threonine-protein kinase"/>
    <property type="match status" value="1"/>
</dbReference>
<keyword evidence="22" id="KW-1185">Reference proteome</keyword>
<evidence type="ECO:0000256" key="7">
    <source>
        <dbReference type="ARBA" id="ARBA00022692"/>
    </source>
</evidence>
<evidence type="ECO:0000256" key="10">
    <source>
        <dbReference type="ARBA" id="ARBA00022741"/>
    </source>
</evidence>
<evidence type="ECO:0000256" key="9">
    <source>
        <dbReference type="ARBA" id="ARBA00022737"/>
    </source>
</evidence>
<evidence type="ECO:0000313" key="22">
    <source>
        <dbReference type="Proteomes" id="UP000623129"/>
    </source>
</evidence>
<keyword evidence="16" id="KW-0325">Glycoprotein</keyword>
<keyword evidence="10" id="KW-0547">Nucleotide-binding</keyword>
<dbReference type="SUPFAM" id="SSF56112">
    <property type="entry name" value="Protein kinase-like (PK-like)"/>
    <property type="match status" value="1"/>
</dbReference>
<keyword evidence="9" id="KW-0677">Repeat</keyword>
<dbReference type="PROSITE" id="PS50011">
    <property type="entry name" value="PROTEIN_KINASE_DOM"/>
    <property type="match status" value="1"/>
</dbReference>
<evidence type="ECO:0000256" key="18">
    <source>
        <dbReference type="SAM" id="Phobius"/>
    </source>
</evidence>
<gene>
    <name evidence="21" type="ORF">FCM35_KLT01029</name>
</gene>
<keyword evidence="15 21" id="KW-0675">Receptor</keyword>
<accession>A0A833RED8</accession>
<evidence type="ECO:0000256" key="19">
    <source>
        <dbReference type="SAM" id="SignalP"/>
    </source>
</evidence>
<evidence type="ECO:0000256" key="14">
    <source>
        <dbReference type="ARBA" id="ARBA00023136"/>
    </source>
</evidence>
<sequence length="971" mass="107782">MKMALQKSSRNNYHYFLLILLSFTSFACLRSQAQSLPKQEVESLKAIGKKLNKTDWDFSVNPCNGTNGWINGTSGYKTSNVTCDCAFDNNSTCHVISLQLTRQNLTGVLPEEIANLTYLRYLDLSRNCLSGTIPSVWSSLPLFNLSLQGNQLSGHIPKELGSMPALKSLQLENNRLEGTIPPEIGNILTLQRLFITANNITGELPSTFSKLTNFTDFRIDGTGISGKIPDLIQNWRSVNRMDMQGTSMIGPIPSSISMLRNLTELRIVDLAGPKRTFPPLQNANHLTELVLRNCSIHGEIPPYLGQMMYLVVLDLSFNELTGRIPANFEQLYTLQYLYLTSNMFTGDIPPWMLRNKASNKVNMDISYNNFTGNPPTDCQQGNVNMVSTFSSLNNSITPSCLRKNLPCIHKAKYNSLFINCGGKSVTIDGKKYEEDIIQIGTSSFESASDKWAYSSTGDFVGNEDADYIAHNSSKLLNVSHPELYTEARLSPLSLKYYGLCLENGNYMVKLHFAEILFTDDKTFLSNGKRVFDVFIQGVKVLEDFNIAEKARGAGCAIVQNFSTQVTDNTLEIHFYWAGKGTTAIPYRGFYGPLISAISIENKHPKNDHIVSTGLIIAVVACFVAAVLISWILYIKGCCPSGVLTDGTTVAVKQLSAKSRQGNREFLNEIGIISTLRHPNLVRLFGCCMEGNQLLLIYEFMENNSLGRALFGKVEHQLKLDWSIRYNICIGIARGLAYLHEESTLRIVHRDIKPTNILLDKNLNPKISDFGIAKLTDDSGGHISTRVAGTVGYMAPEYATRGSLTYKADVYAFGVVTLEIVSGQNNTSCMPNDEFLHLLDWAETLKEQGNLLELVDRRLGSSFSEIEALRMIEISLLCTKSNPNHRPPMSSVVQMLTGEIPVQYSPNNQESSGKSGSNNTNSSMQFRDNEDNSRIDCISNDYSSGSVYYNNHEMGILPSTSISSSLEGNSQN</sequence>
<evidence type="ECO:0000256" key="15">
    <source>
        <dbReference type="ARBA" id="ARBA00023170"/>
    </source>
</evidence>
<evidence type="ECO:0000313" key="21">
    <source>
        <dbReference type="EMBL" id="KAF3333338.1"/>
    </source>
</evidence>
<name>A0A833RED8_9POAL</name>
<dbReference type="InterPro" id="IPR051824">
    <property type="entry name" value="LRR_Rcpt-Like_S/T_Kinase"/>
</dbReference>
<feature type="compositionally biased region" description="Low complexity" evidence="17">
    <location>
        <begin position="910"/>
        <end position="922"/>
    </location>
</feature>
<dbReference type="InterPro" id="IPR021720">
    <property type="entry name" value="Malectin_dom"/>
</dbReference>
<dbReference type="PANTHER" id="PTHR48006:SF81">
    <property type="entry name" value="PROTEIN KINASE DOMAIN-CONTAINING PROTEIN"/>
    <property type="match status" value="1"/>
</dbReference>
<dbReference type="FunFam" id="3.80.10.10:FF:001022">
    <property type="entry name" value="Probable LRR receptor-like serine/threonine-protein kinase At1g53420"/>
    <property type="match status" value="1"/>
</dbReference>
<dbReference type="Gene3D" id="3.30.200.20">
    <property type="entry name" value="Phosphorylase Kinase, domain 1"/>
    <property type="match status" value="1"/>
</dbReference>
<keyword evidence="5" id="KW-0433">Leucine-rich repeat</keyword>
<evidence type="ECO:0000256" key="16">
    <source>
        <dbReference type="ARBA" id="ARBA00023180"/>
    </source>
</evidence>
<dbReference type="PROSITE" id="PS51257">
    <property type="entry name" value="PROKAR_LIPOPROTEIN"/>
    <property type="match status" value="1"/>
</dbReference>
<keyword evidence="12" id="KW-0067">ATP-binding</keyword>
<evidence type="ECO:0000256" key="2">
    <source>
        <dbReference type="ARBA" id="ARBA00012513"/>
    </source>
</evidence>
<dbReference type="Gene3D" id="1.10.510.10">
    <property type="entry name" value="Transferase(Phosphotransferase) domain 1"/>
    <property type="match status" value="1"/>
</dbReference>
<evidence type="ECO:0000256" key="13">
    <source>
        <dbReference type="ARBA" id="ARBA00022989"/>
    </source>
</evidence>
<keyword evidence="11 21" id="KW-0418">Kinase</keyword>
<dbReference type="GO" id="GO:0016020">
    <property type="term" value="C:membrane"/>
    <property type="evidence" value="ECO:0007669"/>
    <property type="project" value="UniProtKB-SubCell"/>
</dbReference>
<dbReference type="InterPro" id="IPR032675">
    <property type="entry name" value="LRR_dom_sf"/>
</dbReference>
<evidence type="ECO:0000256" key="4">
    <source>
        <dbReference type="ARBA" id="ARBA00022553"/>
    </source>
</evidence>
<keyword evidence="6" id="KW-0808">Transferase</keyword>
<dbReference type="InterPro" id="IPR008271">
    <property type="entry name" value="Ser/Thr_kinase_AS"/>
</dbReference>
<dbReference type="Gene3D" id="2.60.120.430">
    <property type="entry name" value="Galactose-binding lectin"/>
    <property type="match status" value="1"/>
</dbReference>
<evidence type="ECO:0000256" key="17">
    <source>
        <dbReference type="SAM" id="MobiDB-lite"/>
    </source>
</evidence>